<dbReference type="Gene3D" id="3.60.10.10">
    <property type="entry name" value="Endonuclease/exonuclease/phosphatase"/>
    <property type="match status" value="1"/>
</dbReference>
<dbReference type="EMBL" id="PKMF04000030">
    <property type="protein sequence ID" value="KAK7857114.1"/>
    <property type="molecule type" value="Genomic_DNA"/>
</dbReference>
<reference evidence="1" key="2">
    <citation type="journal article" date="2018" name="Sci. Data">
        <title>The draft genome sequence of cork oak.</title>
        <authorList>
            <person name="Ramos A.M."/>
            <person name="Usie A."/>
            <person name="Barbosa P."/>
            <person name="Barros P.M."/>
            <person name="Capote T."/>
            <person name="Chaves I."/>
            <person name="Simoes F."/>
            <person name="Abreu I."/>
            <person name="Carrasquinho I."/>
            <person name="Faro C."/>
            <person name="Guimaraes J.B."/>
            <person name="Mendonca D."/>
            <person name="Nobrega F."/>
            <person name="Rodrigues L."/>
            <person name="Saibo N.J.M."/>
            <person name="Varela M.C."/>
            <person name="Egas C."/>
            <person name="Matos J."/>
            <person name="Miguel C.M."/>
            <person name="Oliveira M.M."/>
            <person name="Ricardo C.P."/>
            <person name="Goncalves S."/>
        </authorList>
    </citation>
    <scope>NUCLEOTIDE SEQUENCE [LARGE SCALE GENOMIC DNA]</scope>
    <source>
        <strain evidence="1">HL8</strain>
    </source>
</reference>
<reference evidence="1" key="3">
    <citation type="submission" date="2023-07" db="EMBL/GenBank/DDBJ databases">
        <title>An improved reference 1 genome and first organelle genomes of Quercus suber.</title>
        <authorList>
            <consortium name="Genosuber Consortium"/>
            <person name="Usie A."/>
            <person name="Serra O."/>
            <person name="Barros P."/>
        </authorList>
    </citation>
    <scope>NUCLEOTIDE SEQUENCE</scope>
    <source>
        <strain evidence="1">HL8</strain>
        <tissue evidence="1">Leaves</tissue>
    </source>
</reference>
<sequence length="91" mass="10445">QDLGFVGGKYTWYRGTGRGNTIWERLDRAVTTTDWIDMLPATKVVHLECGSSDHKPLIIQLKGIQIKQQKLWRFEQIWLEQAGCSEVVDLA</sequence>
<comment type="caution">
    <text evidence="1">The sequence shown here is derived from an EMBL/GenBank/DDBJ whole genome shotgun (WGS) entry which is preliminary data.</text>
</comment>
<dbReference type="PANTHER" id="PTHR33710:SF62">
    <property type="entry name" value="DUF4283 DOMAIN PROTEIN"/>
    <property type="match status" value="1"/>
</dbReference>
<evidence type="ECO:0000313" key="1">
    <source>
        <dbReference type="EMBL" id="KAK7857114.1"/>
    </source>
</evidence>
<accession>A0AAW0M243</accession>
<protein>
    <submittedName>
        <fullName evidence="1">Uncharacterized protein</fullName>
    </submittedName>
</protein>
<dbReference type="PANTHER" id="PTHR33710">
    <property type="entry name" value="BNAC02G09200D PROTEIN"/>
    <property type="match status" value="1"/>
</dbReference>
<organism evidence="1">
    <name type="scientific">Quercus suber</name>
    <name type="common">Cork oak</name>
    <dbReference type="NCBI Taxonomy" id="58331"/>
    <lineage>
        <taxon>Eukaryota</taxon>
        <taxon>Viridiplantae</taxon>
        <taxon>Streptophyta</taxon>
        <taxon>Embryophyta</taxon>
        <taxon>Tracheophyta</taxon>
        <taxon>Spermatophyta</taxon>
        <taxon>Magnoliopsida</taxon>
        <taxon>eudicotyledons</taxon>
        <taxon>Gunneridae</taxon>
        <taxon>Pentapetalae</taxon>
        <taxon>rosids</taxon>
        <taxon>fabids</taxon>
        <taxon>Fagales</taxon>
        <taxon>Fagaceae</taxon>
        <taxon>Quercus</taxon>
    </lineage>
</organism>
<reference evidence="1" key="1">
    <citation type="submission" date="2017-12" db="EMBL/GenBank/DDBJ databases">
        <authorList>
            <person name="Barbosa P."/>
            <person name="Usie A."/>
            <person name="Ramos A.M."/>
        </authorList>
    </citation>
    <scope>NUCLEOTIDE SEQUENCE</scope>
    <source>
        <strain evidence="1">HL8</strain>
        <tissue evidence="1">Leaves</tissue>
    </source>
</reference>
<gene>
    <name evidence="1" type="ORF">CFP56_019762</name>
</gene>
<name>A0AAW0M243_QUESU</name>
<dbReference type="SUPFAM" id="SSF56219">
    <property type="entry name" value="DNase I-like"/>
    <property type="match status" value="1"/>
</dbReference>
<dbReference type="InterPro" id="IPR036691">
    <property type="entry name" value="Endo/exonu/phosph_ase_sf"/>
</dbReference>
<dbReference type="AlphaFoldDB" id="A0AAW0M243"/>
<feature type="non-terminal residue" evidence="1">
    <location>
        <position position="1"/>
    </location>
</feature>
<proteinExistence type="predicted"/>